<organism evidence="4 5">
    <name type="scientific">Flavisphingopyxis soli</name>
    <dbReference type="NCBI Taxonomy" id="2601267"/>
    <lineage>
        <taxon>Bacteria</taxon>
        <taxon>Pseudomonadati</taxon>
        <taxon>Pseudomonadota</taxon>
        <taxon>Alphaproteobacteria</taxon>
        <taxon>Sphingomonadales</taxon>
        <taxon>Sphingopyxidaceae</taxon>
        <taxon>Flavisphingopyxis</taxon>
    </lineage>
</organism>
<dbReference type="InterPro" id="IPR033756">
    <property type="entry name" value="YlxH/NBP35"/>
</dbReference>
<dbReference type="Proteomes" id="UP000321129">
    <property type="component" value="Unassembled WGS sequence"/>
</dbReference>
<dbReference type="SUPFAM" id="SSF52540">
    <property type="entry name" value="P-loop containing nucleoside triphosphate hydrolases"/>
    <property type="match status" value="1"/>
</dbReference>
<dbReference type="AlphaFoldDB" id="A0A5C6U7Z2"/>
<evidence type="ECO:0000313" key="5">
    <source>
        <dbReference type="Proteomes" id="UP000321129"/>
    </source>
</evidence>
<dbReference type="PANTHER" id="PTHR32309">
    <property type="entry name" value="TYROSINE-PROTEIN KINASE"/>
    <property type="match status" value="1"/>
</dbReference>
<dbReference type="EMBL" id="VOPY01000002">
    <property type="protein sequence ID" value="TXC68909.1"/>
    <property type="molecule type" value="Genomic_DNA"/>
</dbReference>
<dbReference type="GO" id="GO:0005524">
    <property type="term" value="F:ATP binding"/>
    <property type="evidence" value="ECO:0007669"/>
    <property type="project" value="UniProtKB-KW"/>
</dbReference>
<dbReference type="RefSeq" id="WP_147122864.1">
    <property type="nucleotide sequence ID" value="NZ_VOPY01000002.1"/>
</dbReference>
<proteinExistence type="predicted"/>
<dbReference type="CDD" id="cd05387">
    <property type="entry name" value="BY-kinase"/>
    <property type="match status" value="1"/>
</dbReference>
<dbReference type="InterPro" id="IPR027417">
    <property type="entry name" value="P-loop_NTPase"/>
</dbReference>
<dbReference type="OrthoDB" id="9775724at2"/>
<keyword evidence="5" id="KW-1185">Reference proteome</keyword>
<sequence>MNKPAPIKKRASLLERAADAFDFNALLRRDPAAPAAPADPTHAVAAPATPQPRVERRGRRAGEVAPSRPVVNAPRQNVDREALAEAGMIVPGGPVSGLAEEFRIVKRRLMREIKALEDAAAATPGREGLARRVLIASANPHEGKTFCAINLAMSLAMEQDHEVLLVDADFAKPSILAALGLSASRGFMDALADPSMDVATAIIPTDIVGLSVLSAGTQTTKDSEYLASARTETVLARLTEQAPRRIVIFDSPPVLAASPALVLAAHVGQALMVVRADETKEGALKDAIGLMTACENIQLLLNGVKFSPGGRRFGTYYGQGE</sequence>
<evidence type="ECO:0000313" key="4">
    <source>
        <dbReference type="EMBL" id="TXC68909.1"/>
    </source>
</evidence>
<evidence type="ECO:0000256" key="3">
    <source>
        <dbReference type="SAM" id="MobiDB-lite"/>
    </source>
</evidence>
<dbReference type="InterPro" id="IPR005702">
    <property type="entry name" value="Wzc-like_C"/>
</dbReference>
<protein>
    <submittedName>
        <fullName evidence="4">AAA family ATPase</fullName>
    </submittedName>
</protein>
<evidence type="ECO:0000256" key="2">
    <source>
        <dbReference type="ARBA" id="ARBA00022840"/>
    </source>
</evidence>
<name>A0A5C6U7Z2_9SPHN</name>
<dbReference type="Gene3D" id="3.40.50.300">
    <property type="entry name" value="P-loop containing nucleotide triphosphate hydrolases"/>
    <property type="match status" value="1"/>
</dbReference>
<comment type="caution">
    <text evidence="4">The sequence shown here is derived from an EMBL/GenBank/DDBJ whole genome shotgun (WGS) entry which is preliminary data.</text>
</comment>
<feature type="region of interest" description="Disordered" evidence="3">
    <location>
        <begin position="32"/>
        <end position="66"/>
    </location>
</feature>
<keyword evidence="2" id="KW-0067">ATP-binding</keyword>
<gene>
    <name evidence="4" type="ORF">FSZ31_08090</name>
</gene>
<feature type="compositionally biased region" description="Low complexity" evidence="3">
    <location>
        <begin position="32"/>
        <end position="52"/>
    </location>
</feature>
<dbReference type="PANTHER" id="PTHR32309:SF31">
    <property type="entry name" value="CAPSULAR EXOPOLYSACCHARIDE FAMILY"/>
    <property type="match status" value="1"/>
</dbReference>
<reference evidence="4 5" key="1">
    <citation type="submission" date="2019-08" db="EMBL/GenBank/DDBJ databases">
        <title>Sphingorhabdus soil sp. nov., isolated from arctic soil.</title>
        <authorList>
            <person name="Liu Y."/>
        </authorList>
    </citation>
    <scope>NUCLEOTIDE SEQUENCE [LARGE SCALE GENOMIC DNA]</scope>
    <source>
        <strain evidence="4 5">D-2Q-5-6</strain>
    </source>
</reference>
<accession>A0A5C6U7Z2</accession>
<keyword evidence="1" id="KW-0547">Nucleotide-binding</keyword>
<evidence type="ECO:0000256" key="1">
    <source>
        <dbReference type="ARBA" id="ARBA00022741"/>
    </source>
</evidence>
<dbReference type="Pfam" id="PF10609">
    <property type="entry name" value="ParA"/>
    <property type="match status" value="1"/>
</dbReference>
<dbReference type="InterPro" id="IPR050445">
    <property type="entry name" value="Bact_polysacc_biosynth/exp"/>
</dbReference>